<keyword evidence="3" id="KW-0479">Metal-binding</keyword>
<evidence type="ECO:0000313" key="8">
    <source>
        <dbReference type="EMBL" id="RCI05730.1"/>
    </source>
</evidence>
<protein>
    <submittedName>
        <fullName evidence="8">Programmed cell death protein 6</fullName>
    </submittedName>
</protein>
<organism evidence="8 9">
    <name type="scientific">Rhizopus stolonifer</name>
    <name type="common">Rhizopus nigricans</name>
    <dbReference type="NCBI Taxonomy" id="4846"/>
    <lineage>
        <taxon>Eukaryota</taxon>
        <taxon>Fungi</taxon>
        <taxon>Fungi incertae sedis</taxon>
        <taxon>Mucoromycota</taxon>
        <taxon>Mucoromycotina</taxon>
        <taxon>Mucoromycetes</taxon>
        <taxon>Mucorales</taxon>
        <taxon>Mucorineae</taxon>
        <taxon>Rhizopodaceae</taxon>
        <taxon>Rhizopus</taxon>
    </lineage>
</organism>
<evidence type="ECO:0000259" key="7">
    <source>
        <dbReference type="PROSITE" id="PS50222"/>
    </source>
</evidence>
<dbReference type="PANTHER" id="PTHR46212">
    <property type="entry name" value="PEFLIN"/>
    <property type="match status" value="1"/>
</dbReference>
<evidence type="ECO:0000313" key="9">
    <source>
        <dbReference type="Proteomes" id="UP000253551"/>
    </source>
</evidence>
<evidence type="ECO:0000256" key="6">
    <source>
        <dbReference type="SAM" id="MobiDB-lite"/>
    </source>
</evidence>
<keyword evidence="9" id="KW-1185">Reference proteome</keyword>
<keyword evidence="2" id="KW-0963">Cytoplasm</keyword>
<evidence type="ECO:0000256" key="5">
    <source>
        <dbReference type="ARBA" id="ARBA00022837"/>
    </source>
</evidence>
<keyword evidence="5" id="KW-0106">Calcium</keyword>
<sequence length="279" mass="30694">MSYQQPPPSQYGQAPPPANTGGYGGYGGHQQPPPGTPHSAAAGPGGYGQQPPPGTPQNTAATPGGYGQGYNQQQQGYGQQQQGYGQQQQGYGQQGNAQQAHPSGPADQQLWSWFKSVDTDGSGQLSADELQRALINGDWSPFNIETVRLMVNMFDTDNSGSINYNEFTGLWKYIEDWKRCFQAFDADGSGSINESEMSNALRSFGFNVSPRFVQILIQKFDRYGHGEKGRGDVSFDNFVQACVTVKTLTDSFRQFDTDNDGWIQINYEQFLDLVVRQRS</sequence>
<dbReference type="AlphaFoldDB" id="A0A367KUD8"/>
<dbReference type="InterPro" id="IPR011992">
    <property type="entry name" value="EF-hand-dom_pair"/>
</dbReference>
<proteinExistence type="predicted"/>
<dbReference type="Pfam" id="PF13499">
    <property type="entry name" value="EF-hand_7"/>
    <property type="match status" value="2"/>
</dbReference>
<feature type="domain" description="EF-hand" evidence="7">
    <location>
        <begin position="172"/>
        <end position="207"/>
    </location>
</feature>
<dbReference type="CDD" id="cd16180">
    <property type="entry name" value="EFh_PEF_Group_I"/>
    <property type="match status" value="1"/>
</dbReference>
<dbReference type="Proteomes" id="UP000253551">
    <property type="component" value="Unassembled WGS sequence"/>
</dbReference>
<dbReference type="GO" id="GO:0005737">
    <property type="term" value="C:cytoplasm"/>
    <property type="evidence" value="ECO:0007669"/>
    <property type="project" value="UniProtKB-SubCell"/>
</dbReference>
<dbReference type="OrthoDB" id="186625at2759"/>
<evidence type="ECO:0000256" key="3">
    <source>
        <dbReference type="ARBA" id="ARBA00022723"/>
    </source>
</evidence>
<dbReference type="GO" id="GO:0005509">
    <property type="term" value="F:calcium ion binding"/>
    <property type="evidence" value="ECO:0007669"/>
    <property type="project" value="InterPro"/>
</dbReference>
<dbReference type="SMART" id="SM00054">
    <property type="entry name" value="EFh"/>
    <property type="match status" value="4"/>
</dbReference>
<keyword evidence="4" id="KW-0677">Repeat</keyword>
<dbReference type="GO" id="GO:0048306">
    <property type="term" value="F:calcium-dependent protein binding"/>
    <property type="evidence" value="ECO:0007669"/>
    <property type="project" value="UniProtKB-ARBA"/>
</dbReference>
<name>A0A367KUD8_RHIST</name>
<comment type="subcellular location">
    <subcellularLocation>
        <location evidence="1">Cytoplasm</location>
    </subcellularLocation>
</comment>
<dbReference type="STRING" id="4846.A0A367KUD8"/>
<evidence type="ECO:0000256" key="4">
    <source>
        <dbReference type="ARBA" id="ARBA00022737"/>
    </source>
</evidence>
<feature type="domain" description="EF-hand" evidence="7">
    <location>
        <begin position="105"/>
        <end position="140"/>
    </location>
</feature>
<dbReference type="InterPro" id="IPR018247">
    <property type="entry name" value="EF_Hand_1_Ca_BS"/>
</dbReference>
<accession>A0A367KUD8</accession>
<reference evidence="8 9" key="1">
    <citation type="journal article" date="2018" name="G3 (Bethesda)">
        <title>Phylogenetic and Phylogenomic Definition of Rhizopus Species.</title>
        <authorList>
            <person name="Gryganskyi A.P."/>
            <person name="Golan J."/>
            <person name="Dolatabadi S."/>
            <person name="Mondo S."/>
            <person name="Robb S."/>
            <person name="Idnurm A."/>
            <person name="Muszewska A."/>
            <person name="Steczkiewicz K."/>
            <person name="Masonjones S."/>
            <person name="Liao H.L."/>
            <person name="Gajdeczka M.T."/>
            <person name="Anike F."/>
            <person name="Vuek A."/>
            <person name="Anishchenko I.M."/>
            <person name="Voigt K."/>
            <person name="de Hoog G.S."/>
            <person name="Smith M.E."/>
            <person name="Heitman J."/>
            <person name="Vilgalys R."/>
            <person name="Stajich J.E."/>
        </authorList>
    </citation>
    <scope>NUCLEOTIDE SEQUENCE [LARGE SCALE GENOMIC DNA]</scope>
    <source>
        <strain evidence="8 9">LSU 92-RS-03</strain>
    </source>
</reference>
<dbReference type="PROSITE" id="PS00018">
    <property type="entry name" value="EF_HAND_1"/>
    <property type="match status" value="2"/>
</dbReference>
<feature type="compositionally biased region" description="Low complexity" evidence="6">
    <location>
        <begin position="56"/>
        <end position="100"/>
    </location>
</feature>
<feature type="compositionally biased region" description="Pro residues" evidence="6">
    <location>
        <begin position="1"/>
        <end position="18"/>
    </location>
</feature>
<dbReference type="Pfam" id="PF13202">
    <property type="entry name" value="EF-hand_5"/>
    <property type="match status" value="1"/>
</dbReference>
<evidence type="ECO:0000256" key="1">
    <source>
        <dbReference type="ARBA" id="ARBA00004496"/>
    </source>
</evidence>
<dbReference type="PROSITE" id="PS50222">
    <property type="entry name" value="EF_HAND_2"/>
    <property type="match status" value="2"/>
</dbReference>
<evidence type="ECO:0000256" key="2">
    <source>
        <dbReference type="ARBA" id="ARBA00022490"/>
    </source>
</evidence>
<dbReference type="SUPFAM" id="SSF47473">
    <property type="entry name" value="EF-hand"/>
    <property type="match status" value="1"/>
</dbReference>
<comment type="caution">
    <text evidence="8">The sequence shown here is derived from an EMBL/GenBank/DDBJ whole genome shotgun (WGS) entry which is preliminary data.</text>
</comment>
<dbReference type="InterPro" id="IPR051426">
    <property type="entry name" value="Peflin/Sorcin_CaBP"/>
</dbReference>
<gene>
    <name evidence="8" type="primary">PDCD6</name>
    <name evidence="8" type="ORF">CU098_013602</name>
</gene>
<dbReference type="Gene3D" id="1.10.238.10">
    <property type="entry name" value="EF-hand"/>
    <property type="match status" value="1"/>
</dbReference>
<dbReference type="EMBL" id="PJQM01000317">
    <property type="protein sequence ID" value="RCI05730.1"/>
    <property type="molecule type" value="Genomic_DNA"/>
</dbReference>
<dbReference type="PANTHER" id="PTHR46212:SF3">
    <property type="entry name" value="GH27120P"/>
    <property type="match status" value="1"/>
</dbReference>
<feature type="region of interest" description="Disordered" evidence="6">
    <location>
        <begin position="1"/>
        <end position="106"/>
    </location>
</feature>
<dbReference type="InterPro" id="IPR002048">
    <property type="entry name" value="EF_hand_dom"/>
</dbReference>